<dbReference type="PANTHER" id="PTHR11751">
    <property type="entry name" value="ALANINE AMINOTRANSFERASE"/>
    <property type="match status" value="1"/>
</dbReference>
<dbReference type="Gene3D" id="3.40.640.10">
    <property type="entry name" value="Type I PLP-dependent aspartate aminotransferase-like (Major domain)"/>
    <property type="match status" value="1"/>
</dbReference>
<feature type="domain" description="Aminotransferase class I/classII large" evidence="7">
    <location>
        <begin position="99"/>
        <end position="485"/>
    </location>
</feature>
<keyword evidence="4" id="KW-0808">Transferase</keyword>
<dbReference type="AlphaFoldDB" id="A0A7S1QPZ6"/>
<comment type="similarity">
    <text evidence="6">Belongs to the class-I pyridoxal-phosphate-dependent aminotransferase family. Alanine aminotransferase subfamily.</text>
</comment>
<name>A0A7S1QPZ6_NEODS</name>
<gene>
    <name evidence="8" type="ORF">NDES1114_LOCUS29837</name>
</gene>
<organism evidence="8">
    <name type="scientific">Neobodo designis</name>
    <name type="common">Flagellated protozoan</name>
    <name type="synonym">Bodo designis</name>
    <dbReference type="NCBI Taxonomy" id="312471"/>
    <lineage>
        <taxon>Eukaryota</taxon>
        <taxon>Discoba</taxon>
        <taxon>Euglenozoa</taxon>
        <taxon>Kinetoplastea</taxon>
        <taxon>Metakinetoplastina</taxon>
        <taxon>Neobodonida</taxon>
        <taxon>Neobodo</taxon>
    </lineage>
</organism>
<dbReference type="FunFam" id="3.90.1150.10:FF:000151">
    <property type="entry name" value="Alanine aminotransferase 2"/>
    <property type="match status" value="1"/>
</dbReference>
<dbReference type="InterPro" id="IPR045088">
    <property type="entry name" value="ALAT1/2-like"/>
</dbReference>
<keyword evidence="3" id="KW-0032">Aminotransferase</keyword>
<dbReference type="CDD" id="cd00609">
    <property type="entry name" value="AAT_like"/>
    <property type="match status" value="1"/>
</dbReference>
<dbReference type="Gene3D" id="1.10.287.1970">
    <property type="match status" value="1"/>
</dbReference>
<dbReference type="InterPro" id="IPR015424">
    <property type="entry name" value="PyrdxlP-dep_Trfase"/>
</dbReference>
<evidence type="ECO:0000256" key="6">
    <source>
        <dbReference type="ARBA" id="ARBA00025785"/>
    </source>
</evidence>
<dbReference type="PANTHER" id="PTHR11751:SF29">
    <property type="entry name" value="ALANINE TRANSAMINASE"/>
    <property type="match status" value="1"/>
</dbReference>
<evidence type="ECO:0000256" key="5">
    <source>
        <dbReference type="ARBA" id="ARBA00022898"/>
    </source>
</evidence>
<dbReference type="InterPro" id="IPR004839">
    <property type="entry name" value="Aminotransferase_I/II_large"/>
</dbReference>
<dbReference type="InterPro" id="IPR015421">
    <property type="entry name" value="PyrdxlP-dep_Trfase_major"/>
</dbReference>
<dbReference type="EMBL" id="HBGF01044553">
    <property type="protein sequence ID" value="CAD9145192.1"/>
    <property type="molecule type" value="Transcribed_RNA"/>
</dbReference>
<dbReference type="Pfam" id="PF00155">
    <property type="entry name" value="Aminotran_1_2"/>
    <property type="match status" value="1"/>
</dbReference>
<protein>
    <recommendedName>
        <fullName evidence="7">Aminotransferase class I/classII large domain-containing protein</fullName>
    </recommendedName>
</protein>
<dbReference type="GO" id="GO:0042853">
    <property type="term" value="P:L-alanine catabolic process"/>
    <property type="evidence" value="ECO:0007669"/>
    <property type="project" value="UniProtKB-UniPathway"/>
</dbReference>
<evidence type="ECO:0000256" key="1">
    <source>
        <dbReference type="ARBA" id="ARBA00001933"/>
    </source>
</evidence>
<comment type="cofactor">
    <cofactor evidence="1">
        <name>pyridoxal 5'-phosphate</name>
        <dbReference type="ChEBI" id="CHEBI:597326"/>
    </cofactor>
</comment>
<accession>A0A7S1QPZ6</accession>
<evidence type="ECO:0000313" key="8">
    <source>
        <dbReference type="EMBL" id="CAD9145192.1"/>
    </source>
</evidence>
<evidence type="ECO:0000256" key="3">
    <source>
        <dbReference type="ARBA" id="ARBA00022576"/>
    </source>
</evidence>
<evidence type="ECO:0000256" key="4">
    <source>
        <dbReference type="ARBA" id="ARBA00022679"/>
    </source>
</evidence>
<dbReference type="InterPro" id="IPR015422">
    <property type="entry name" value="PyrdxlP-dep_Trfase_small"/>
</dbReference>
<dbReference type="SUPFAM" id="SSF53383">
    <property type="entry name" value="PLP-dependent transferases"/>
    <property type="match status" value="1"/>
</dbReference>
<evidence type="ECO:0000259" key="7">
    <source>
        <dbReference type="Pfam" id="PF00155"/>
    </source>
</evidence>
<evidence type="ECO:0000256" key="2">
    <source>
        <dbReference type="ARBA" id="ARBA00011738"/>
    </source>
</evidence>
<keyword evidence="5" id="KW-0663">Pyridoxal phosphate</keyword>
<dbReference type="UniPathway" id="UPA00528">
    <property type="reaction ID" value="UER00586"/>
</dbReference>
<reference evidence="8" key="1">
    <citation type="submission" date="2021-01" db="EMBL/GenBank/DDBJ databases">
        <authorList>
            <person name="Corre E."/>
            <person name="Pelletier E."/>
            <person name="Niang G."/>
            <person name="Scheremetjew M."/>
            <person name="Finn R."/>
            <person name="Kale V."/>
            <person name="Holt S."/>
            <person name="Cochrane G."/>
            <person name="Meng A."/>
            <person name="Brown T."/>
            <person name="Cohen L."/>
        </authorList>
    </citation>
    <scope>NUCLEOTIDE SEQUENCE</scope>
    <source>
        <strain evidence="8">CCAP 1951/1</strain>
    </source>
</reference>
<dbReference type="GO" id="GO:0030170">
    <property type="term" value="F:pyridoxal phosphate binding"/>
    <property type="evidence" value="ECO:0007669"/>
    <property type="project" value="InterPro"/>
</dbReference>
<proteinExistence type="inferred from homology"/>
<dbReference type="FunFam" id="3.40.640.10:FF:000012">
    <property type="entry name" value="alanine aminotransferase 2"/>
    <property type="match status" value="1"/>
</dbReference>
<sequence>MLRASAVRRNLAVATMSKRALAAEYAVRGKIAIRANEIEAELAKGGDAAKQFGFSSLIKLNTGNPQNHEQKPWTFPHQVCALLEAPELLENGTAAQVFPADVVERAKYVQKQTAGQLGGYTATKGFGFIRKAIAEFIEKRDNASVGSTLRSVDPEDIFLSNGASGSVTPLLTGLVDSAKDGVMIPIPQYPLYTAQLALLGGTVVPYYLDEAKGWGVTPEQLEESYDKATQKGINVRAITVINPGNPTGQVLDAAVMRGIVEFAHRKNIVVLSDEVYQENIYAAGKKFHSMREIVLGMGEPYAKEVQLFSFHSASKGIHGECGRRGGYLELLNFPADVFQAFVKLPSINLCPNIMGQLMMDMIVKPPAPGQPSYESYRKEYDTLFAGLKRRAKTLPEQLRKVPGITCNDIEGAMYAFPRIRLPQRYIDEAKAKGKAPDAVWCMGLVEQEGVVTIPGSGFGQVEGTYHFRTTILPPDEDMQDVARRIDAYQRRIIMKYGPVADSKL</sequence>
<dbReference type="Gene3D" id="3.90.1150.10">
    <property type="entry name" value="Aspartate Aminotransferase, domain 1"/>
    <property type="match status" value="1"/>
</dbReference>
<dbReference type="GO" id="GO:0004021">
    <property type="term" value="F:L-alanine:2-oxoglutarate aminotransferase activity"/>
    <property type="evidence" value="ECO:0007669"/>
    <property type="project" value="TreeGrafter"/>
</dbReference>
<comment type="subunit">
    <text evidence="2">Homodimer.</text>
</comment>